<organism evidence="1 2">
    <name type="scientific">Nereida ignava</name>
    <dbReference type="NCBI Taxonomy" id="282199"/>
    <lineage>
        <taxon>Bacteria</taxon>
        <taxon>Pseudomonadati</taxon>
        <taxon>Pseudomonadota</taxon>
        <taxon>Alphaproteobacteria</taxon>
        <taxon>Rhodobacterales</taxon>
        <taxon>Roseobacteraceae</taxon>
        <taxon>Nereida</taxon>
    </lineage>
</organism>
<gene>
    <name evidence="1" type="ORF">NIG5292_01315</name>
</gene>
<evidence type="ECO:0000313" key="1">
    <source>
        <dbReference type="EMBL" id="CRK75271.1"/>
    </source>
</evidence>
<dbReference type="EMBL" id="CVQV01000005">
    <property type="protein sequence ID" value="CRK75271.1"/>
    <property type="molecule type" value="Genomic_DNA"/>
</dbReference>
<dbReference type="Proteomes" id="UP000048949">
    <property type="component" value="Unassembled WGS sequence"/>
</dbReference>
<accession>A0A0U1NKM3</accession>
<evidence type="ECO:0000313" key="2">
    <source>
        <dbReference type="Proteomes" id="UP000048949"/>
    </source>
</evidence>
<name>A0A0U1NKM3_9RHOB</name>
<dbReference type="AlphaFoldDB" id="A0A0U1NKM3"/>
<reference evidence="1 2" key="1">
    <citation type="submission" date="2015-04" db="EMBL/GenBank/DDBJ databases">
        <authorList>
            <person name="Syromyatnikov M.Y."/>
            <person name="Popov V.N."/>
        </authorList>
    </citation>
    <scope>NUCLEOTIDE SEQUENCE [LARGE SCALE GENOMIC DNA]</scope>
    <source>
        <strain evidence="1 2">CECT 5292</strain>
    </source>
</reference>
<proteinExistence type="predicted"/>
<sequence length="91" mass="10860">MYHSPITVPETHPDYPSVYADERHRVIVCVDRIQYILQKRKGKQWHNQSYLSEWEPLCRHYSHLPLPSASPMLLSHEIARQRRCEGYDSEV</sequence>
<protein>
    <submittedName>
        <fullName evidence="1">Uncharacterized protein</fullName>
    </submittedName>
</protein>
<keyword evidence="2" id="KW-1185">Reference proteome</keyword>